<protein>
    <submittedName>
        <fullName evidence="20">TonB-dependent receptor</fullName>
    </submittedName>
</protein>
<reference evidence="20 21" key="1">
    <citation type="submission" date="2019-08" db="EMBL/GenBank/DDBJ databases">
        <title>Amphibian skin-associated Pigmentiphaga: genome sequence and occurrence across geography and hosts.</title>
        <authorList>
            <person name="Bletz M.C."/>
            <person name="Bunk B."/>
            <person name="Sproeer C."/>
            <person name="Biwer P."/>
            <person name="Reiter S."/>
            <person name="Rabemananjara F.C.E."/>
            <person name="Schulz S."/>
            <person name="Overmann J."/>
            <person name="Vences M."/>
        </authorList>
    </citation>
    <scope>NUCLEOTIDE SEQUENCE [LARGE SCALE GENOMIC DNA]</scope>
    <source>
        <strain evidence="20 21">Mada1488</strain>
    </source>
</reference>
<dbReference type="GO" id="GO:0038023">
    <property type="term" value="F:signaling receptor activity"/>
    <property type="evidence" value="ECO:0007669"/>
    <property type="project" value="InterPro"/>
</dbReference>
<dbReference type="SUPFAM" id="SSF56935">
    <property type="entry name" value="Porins"/>
    <property type="match status" value="1"/>
</dbReference>
<dbReference type="PROSITE" id="PS01156">
    <property type="entry name" value="TONB_DEPENDENT_REC_2"/>
    <property type="match status" value="1"/>
</dbReference>
<name>A0A5C0B1I9_9BURK</name>
<evidence type="ECO:0000256" key="10">
    <source>
        <dbReference type="ARBA" id="ARBA00023077"/>
    </source>
</evidence>
<evidence type="ECO:0000313" key="21">
    <source>
        <dbReference type="Proteomes" id="UP000325161"/>
    </source>
</evidence>
<dbReference type="InterPro" id="IPR036942">
    <property type="entry name" value="Beta-barrel_TonB_sf"/>
</dbReference>
<dbReference type="Pfam" id="PF00593">
    <property type="entry name" value="TonB_dep_Rec_b-barrel"/>
    <property type="match status" value="1"/>
</dbReference>
<proteinExistence type="inferred from homology"/>
<dbReference type="InterPro" id="IPR000531">
    <property type="entry name" value="Beta-barrel_TonB"/>
</dbReference>
<evidence type="ECO:0000256" key="2">
    <source>
        <dbReference type="ARBA" id="ARBA00009810"/>
    </source>
</evidence>
<evidence type="ECO:0000256" key="14">
    <source>
        <dbReference type="PROSITE-ProRule" id="PRU01360"/>
    </source>
</evidence>
<evidence type="ECO:0000256" key="9">
    <source>
        <dbReference type="ARBA" id="ARBA00023065"/>
    </source>
</evidence>
<dbReference type="GO" id="GO:0015344">
    <property type="term" value="F:siderophore uptake transmembrane transporter activity"/>
    <property type="evidence" value="ECO:0007669"/>
    <property type="project" value="TreeGrafter"/>
</dbReference>
<evidence type="ECO:0000256" key="16">
    <source>
        <dbReference type="RuleBase" id="RU003357"/>
    </source>
</evidence>
<keyword evidence="5" id="KW-0410">Iron transport</keyword>
<dbReference type="InterPro" id="IPR039426">
    <property type="entry name" value="TonB-dep_rcpt-like"/>
</dbReference>
<keyword evidence="4 14" id="KW-1134">Transmembrane beta strand</keyword>
<comment type="subcellular location">
    <subcellularLocation>
        <location evidence="1 14">Cell outer membrane</location>
        <topology evidence="1 14">Multi-pass membrane protein</topology>
    </subcellularLocation>
</comment>
<dbReference type="InterPro" id="IPR010105">
    <property type="entry name" value="TonB_sidphr_rcpt"/>
</dbReference>
<dbReference type="OrthoDB" id="5346107at2"/>
<dbReference type="PANTHER" id="PTHR32552:SF82">
    <property type="entry name" value="FCUA PROTEIN"/>
    <property type="match status" value="1"/>
</dbReference>
<keyword evidence="11 14" id="KW-0472">Membrane</keyword>
<evidence type="ECO:0000256" key="3">
    <source>
        <dbReference type="ARBA" id="ARBA00022448"/>
    </source>
</evidence>
<dbReference type="InterPro" id="IPR012910">
    <property type="entry name" value="Plug_dom"/>
</dbReference>
<evidence type="ECO:0000256" key="7">
    <source>
        <dbReference type="ARBA" id="ARBA00022729"/>
    </source>
</evidence>
<dbReference type="InterPro" id="IPR037066">
    <property type="entry name" value="Plug_dom_sf"/>
</dbReference>
<sequence>MLTGVCPVTSINSLRPLSFAVAVAFIGAASPVQAQTAGNASSDVAQLPSVTVSPTGDDATLQRLDVPVAAGALGTRAALDTPFSSSVVTRSELQERQILKLGDIFATDASVSDNSGAYGAWASYLTVRGLDLDWQNSFRIDGKPFISFVTVMPVEHMEQVELRKGATGFLNGFGAPGGLVNYVTKKPGDVPMRAVSLGYVSDSIFSQHVDIGDRVADGRFGYRINATHEQGDTFQDGTLKRNSLSLALDARITDRLTWEWQSILQDRDIDGQEATIRTSALPAGGGLPGTIRNDNGRLVGGGNFVDNAFRFHSTGLKYSLSPDWTASASYSHSTTRTRRNETVLRVQDVAGNYVHDQSDYGEGYELNYGQAMLEGRVSTGSVKHQIVVGGSWLSRENDYSADGYYGTLGSGSLAVANPYRYSSPAGLSLYRAAKTTEHGLFISDTIDLSERWSVLGGLRHTRYEQDNFSTTGARTSRYAQNVNTPTLALMFKPDAATTAYASYVESLEQGQIVGPGYVNAGTALAPLDSKQYEVGIKTQRDGWSASAALFRIERKSEYVNAANTVVQDGQSRYQGLELGAATRLGRAWTLGGNLMLLDTEYAKGQANVGNRVAGAPRFVAAAQLGYQVAQLPGLSLRADVKYTGDTSLRAAGGLSTAGYALVNVGARYDTRLSGYETTFRVGINNLLNKEYWMYQYADYVKPGDPRTLAMSVTAKF</sequence>
<evidence type="ECO:0000259" key="18">
    <source>
        <dbReference type="Pfam" id="PF00593"/>
    </source>
</evidence>
<dbReference type="PANTHER" id="PTHR32552">
    <property type="entry name" value="FERRICHROME IRON RECEPTOR-RELATED"/>
    <property type="match status" value="1"/>
</dbReference>
<dbReference type="Proteomes" id="UP000325161">
    <property type="component" value="Chromosome"/>
</dbReference>
<keyword evidence="21" id="KW-1185">Reference proteome</keyword>
<dbReference type="Pfam" id="PF07715">
    <property type="entry name" value="Plug"/>
    <property type="match status" value="1"/>
</dbReference>
<dbReference type="PROSITE" id="PS52016">
    <property type="entry name" value="TONB_DEPENDENT_REC_3"/>
    <property type="match status" value="1"/>
</dbReference>
<dbReference type="KEGG" id="pacr:FXN63_24105"/>
<keyword evidence="12 20" id="KW-0675">Receptor</keyword>
<dbReference type="NCBIfam" id="TIGR01783">
    <property type="entry name" value="TonB-siderophor"/>
    <property type="match status" value="1"/>
</dbReference>
<evidence type="ECO:0000256" key="13">
    <source>
        <dbReference type="ARBA" id="ARBA00023237"/>
    </source>
</evidence>
<evidence type="ECO:0000256" key="17">
    <source>
        <dbReference type="SAM" id="SignalP"/>
    </source>
</evidence>
<evidence type="ECO:0000313" key="20">
    <source>
        <dbReference type="EMBL" id="QEI08578.1"/>
    </source>
</evidence>
<evidence type="ECO:0000256" key="4">
    <source>
        <dbReference type="ARBA" id="ARBA00022452"/>
    </source>
</evidence>
<keyword evidence="10 16" id="KW-0798">TonB box</keyword>
<feature type="signal peptide" evidence="17">
    <location>
        <begin position="1"/>
        <end position="34"/>
    </location>
</feature>
<dbReference type="InterPro" id="IPR010917">
    <property type="entry name" value="TonB_rcpt_CS"/>
</dbReference>
<evidence type="ECO:0000256" key="15">
    <source>
        <dbReference type="PROSITE-ProRule" id="PRU10144"/>
    </source>
</evidence>
<evidence type="ECO:0000256" key="12">
    <source>
        <dbReference type="ARBA" id="ARBA00023170"/>
    </source>
</evidence>
<gene>
    <name evidence="20" type="ORF">FXN63_24105</name>
</gene>
<dbReference type="CDD" id="cd01347">
    <property type="entry name" value="ligand_gated_channel"/>
    <property type="match status" value="1"/>
</dbReference>
<dbReference type="Gene3D" id="2.170.130.10">
    <property type="entry name" value="TonB-dependent receptor, plug domain"/>
    <property type="match status" value="1"/>
</dbReference>
<keyword evidence="6 14" id="KW-0812">Transmembrane</keyword>
<dbReference type="AlphaFoldDB" id="A0A5C0B1I9"/>
<dbReference type="GO" id="GO:0015891">
    <property type="term" value="P:siderophore transport"/>
    <property type="evidence" value="ECO:0007669"/>
    <property type="project" value="InterPro"/>
</dbReference>
<feature type="short sequence motif" description="TonB C-terminal box" evidence="15">
    <location>
        <begin position="699"/>
        <end position="716"/>
    </location>
</feature>
<dbReference type="EMBL" id="CP043046">
    <property type="protein sequence ID" value="QEI08578.1"/>
    <property type="molecule type" value="Genomic_DNA"/>
</dbReference>
<evidence type="ECO:0000256" key="1">
    <source>
        <dbReference type="ARBA" id="ARBA00004571"/>
    </source>
</evidence>
<evidence type="ECO:0000256" key="8">
    <source>
        <dbReference type="ARBA" id="ARBA00023004"/>
    </source>
</evidence>
<evidence type="ECO:0000259" key="19">
    <source>
        <dbReference type="Pfam" id="PF07715"/>
    </source>
</evidence>
<accession>A0A5C0B1I9</accession>
<keyword evidence="8" id="KW-0408">Iron</keyword>
<dbReference type="Gene3D" id="2.40.170.20">
    <property type="entry name" value="TonB-dependent receptor, beta-barrel domain"/>
    <property type="match status" value="1"/>
</dbReference>
<evidence type="ECO:0000256" key="6">
    <source>
        <dbReference type="ARBA" id="ARBA00022692"/>
    </source>
</evidence>
<keyword evidence="9" id="KW-0406">Ion transport</keyword>
<evidence type="ECO:0000256" key="5">
    <source>
        <dbReference type="ARBA" id="ARBA00022496"/>
    </source>
</evidence>
<feature type="chain" id="PRO_5023140298" evidence="17">
    <location>
        <begin position="35"/>
        <end position="716"/>
    </location>
</feature>
<comment type="similarity">
    <text evidence="2 14 16">Belongs to the TonB-dependent receptor family.</text>
</comment>
<feature type="domain" description="TonB-dependent receptor plug" evidence="19">
    <location>
        <begin position="79"/>
        <end position="178"/>
    </location>
</feature>
<evidence type="ECO:0000256" key="11">
    <source>
        <dbReference type="ARBA" id="ARBA00023136"/>
    </source>
</evidence>
<keyword evidence="13 14" id="KW-0998">Cell outer membrane</keyword>
<keyword evidence="7 17" id="KW-0732">Signal</keyword>
<dbReference type="GO" id="GO:0009279">
    <property type="term" value="C:cell outer membrane"/>
    <property type="evidence" value="ECO:0007669"/>
    <property type="project" value="UniProtKB-SubCell"/>
</dbReference>
<organism evidence="20 21">
    <name type="scientific">Pigmentiphaga aceris</name>
    <dbReference type="NCBI Taxonomy" id="1940612"/>
    <lineage>
        <taxon>Bacteria</taxon>
        <taxon>Pseudomonadati</taxon>
        <taxon>Pseudomonadota</taxon>
        <taxon>Betaproteobacteria</taxon>
        <taxon>Burkholderiales</taxon>
        <taxon>Alcaligenaceae</taxon>
        <taxon>Pigmentiphaga</taxon>
    </lineage>
</organism>
<keyword evidence="3 14" id="KW-0813">Transport</keyword>
<feature type="domain" description="TonB-dependent receptor-like beta-barrel" evidence="18">
    <location>
        <begin position="249"/>
        <end position="686"/>
    </location>
</feature>